<dbReference type="OrthoDB" id="9811167at2"/>
<dbReference type="PANTHER" id="PTHR45138">
    <property type="entry name" value="REGULATORY COMPONENTS OF SENSORY TRANSDUCTION SYSTEM"/>
    <property type="match status" value="1"/>
</dbReference>
<comment type="caution">
    <text evidence="6">The sequence shown here is derived from an EMBL/GenBank/DDBJ whole genome shotgun (WGS) entry which is preliminary data.</text>
</comment>
<dbReference type="RefSeq" id="WP_036544727.1">
    <property type="nucleotide sequence ID" value="NZ_JBKBNO010000001.1"/>
</dbReference>
<evidence type="ECO:0000259" key="5">
    <source>
        <dbReference type="PROSITE" id="PS50887"/>
    </source>
</evidence>
<evidence type="ECO:0000256" key="1">
    <source>
        <dbReference type="ARBA" id="ARBA00001946"/>
    </source>
</evidence>
<evidence type="ECO:0000256" key="2">
    <source>
        <dbReference type="ARBA" id="ARBA00012528"/>
    </source>
</evidence>
<accession>A0A063Y2K3</accession>
<dbReference type="PATRIC" id="fig|267850.7.peg.1114"/>
<keyword evidence="4" id="KW-0812">Transmembrane</keyword>
<feature type="transmembrane region" description="Helical" evidence="4">
    <location>
        <begin position="169"/>
        <end position="187"/>
    </location>
</feature>
<name>A0A063Y2K3_9GAMM</name>
<feature type="transmembrane region" description="Helical" evidence="4">
    <location>
        <begin position="12"/>
        <end position="29"/>
    </location>
</feature>
<dbReference type="InterPro" id="IPR043128">
    <property type="entry name" value="Rev_trsase/Diguanyl_cyclase"/>
</dbReference>
<dbReference type="EMBL" id="JMSZ01000016">
    <property type="protein sequence ID" value="KDE40528.1"/>
    <property type="molecule type" value="Genomic_DNA"/>
</dbReference>
<dbReference type="NCBIfam" id="TIGR00254">
    <property type="entry name" value="GGDEF"/>
    <property type="match status" value="1"/>
</dbReference>
<dbReference type="GO" id="GO:0052621">
    <property type="term" value="F:diguanylate cyclase activity"/>
    <property type="evidence" value="ECO:0007669"/>
    <property type="project" value="UniProtKB-EC"/>
</dbReference>
<protein>
    <recommendedName>
        <fullName evidence="2">diguanylate cyclase</fullName>
        <ecNumber evidence="2">2.7.7.65</ecNumber>
    </recommendedName>
</protein>
<dbReference type="SMART" id="SM00267">
    <property type="entry name" value="GGDEF"/>
    <property type="match status" value="1"/>
</dbReference>
<dbReference type="GO" id="GO:0043709">
    <property type="term" value="P:cell adhesion involved in single-species biofilm formation"/>
    <property type="evidence" value="ECO:0007669"/>
    <property type="project" value="TreeGrafter"/>
</dbReference>
<sequence length="370" mass="42140">MSDSGLRQRTSWLWLSLLSFSIILGWITYETRWFYPEMRRYFGDAGTLMGQQLASRSRHHLQAALADLAQHAENNSLSLENSINQLDMAWGFLNIAVYRDGYVCTQPSLAQMDQFIDRLATTPPPTAQESLNTLLPILECLTEIEQGQWDKRSALAMEVAERVSLHQRMLLWGALVLYLMGIGFWWMHEQQRKAYHRNLRDTLRWKRQALHDPLTGALNRRALDTDLNLHFERKASGNYSFVLLMCDIDFFKPYNDSLGHAEGDKALQQVVAAIRNILRQEDRIYRYGGEELAVILTGAEAEEGVEIAFRALEAVEQLRIPNPGSPSTYLTISIGVSCAGIHTPNADALIRDADRKLYQAKHNGRNCLST</sequence>
<comment type="catalytic activity">
    <reaction evidence="3">
        <text>2 GTP = 3',3'-c-di-GMP + 2 diphosphate</text>
        <dbReference type="Rhea" id="RHEA:24898"/>
        <dbReference type="ChEBI" id="CHEBI:33019"/>
        <dbReference type="ChEBI" id="CHEBI:37565"/>
        <dbReference type="ChEBI" id="CHEBI:58805"/>
        <dbReference type="EC" id="2.7.7.65"/>
    </reaction>
</comment>
<dbReference type="InterPro" id="IPR000160">
    <property type="entry name" value="GGDEF_dom"/>
</dbReference>
<dbReference type="SUPFAM" id="SSF55073">
    <property type="entry name" value="Nucleotide cyclase"/>
    <property type="match status" value="1"/>
</dbReference>
<dbReference type="Pfam" id="PF00990">
    <property type="entry name" value="GGDEF"/>
    <property type="match status" value="1"/>
</dbReference>
<dbReference type="Gene3D" id="3.30.70.270">
    <property type="match status" value="1"/>
</dbReference>
<keyword evidence="4" id="KW-1133">Transmembrane helix</keyword>
<evidence type="ECO:0000256" key="3">
    <source>
        <dbReference type="ARBA" id="ARBA00034247"/>
    </source>
</evidence>
<dbReference type="GO" id="GO:1902201">
    <property type="term" value="P:negative regulation of bacterial-type flagellum-dependent cell motility"/>
    <property type="evidence" value="ECO:0007669"/>
    <property type="project" value="TreeGrafter"/>
</dbReference>
<dbReference type="PANTHER" id="PTHR45138:SF9">
    <property type="entry name" value="DIGUANYLATE CYCLASE DGCM-RELATED"/>
    <property type="match status" value="1"/>
</dbReference>
<dbReference type="Proteomes" id="UP000027318">
    <property type="component" value="Unassembled WGS sequence"/>
</dbReference>
<gene>
    <name evidence="6" type="ORF">ADINL_1120</name>
</gene>
<keyword evidence="4" id="KW-0472">Membrane</keyword>
<dbReference type="GO" id="GO:0005886">
    <property type="term" value="C:plasma membrane"/>
    <property type="evidence" value="ECO:0007669"/>
    <property type="project" value="TreeGrafter"/>
</dbReference>
<keyword evidence="7" id="KW-1185">Reference proteome</keyword>
<dbReference type="FunFam" id="3.30.70.270:FF:000001">
    <property type="entry name" value="Diguanylate cyclase domain protein"/>
    <property type="match status" value="1"/>
</dbReference>
<proteinExistence type="predicted"/>
<evidence type="ECO:0000313" key="6">
    <source>
        <dbReference type="EMBL" id="KDE40528.1"/>
    </source>
</evidence>
<dbReference type="AlphaFoldDB" id="A0A063Y2K3"/>
<dbReference type="InterPro" id="IPR050469">
    <property type="entry name" value="Diguanylate_Cyclase"/>
</dbReference>
<comment type="cofactor">
    <cofactor evidence="1">
        <name>Mg(2+)</name>
        <dbReference type="ChEBI" id="CHEBI:18420"/>
    </cofactor>
</comment>
<dbReference type="EC" id="2.7.7.65" evidence="2"/>
<evidence type="ECO:0000256" key="4">
    <source>
        <dbReference type="SAM" id="Phobius"/>
    </source>
</evidence>
<dbReference type="CDD" id="cd01949">
    <property type="entry name" value="GGDEF"/>
    <property type="match status" value="1"/>
</dbReference>
<dbReference type="InterPro" id="IPR029787">
    <property type="entry name" value="Nucleotide_cyclase"/>
</dbReference>
<dbReference type="STRING" id="267850.ADINL_1120"/>
<feature type="domain" description="GGDEF" evidence="5">
    <location>
        <begin position="239"/>
        <end position="370"/>
    </location>
</feature>
<evidence type="ECO:0000313" key="7">
    <source>
        <dbReference type="Proteomes" id="UP000027318"/>
    </source>
</evidence>
<organism evidence="6 7">
    <name type="scientific">Nitrincola lacisaponensis</name>
    <dbReference type="NCBI Taxonomy" id="267850"/>
    <lineage>
        <taxon>Bacteria</taxon>
        <taxon>Pseudomonadati</taxon>
        <taxon>Pseudomonadota</taxon>
        <taxon>Gammaproteobacteria</taxon>
        <taxon>Oceanospirillales</taxon>
        <taxon>Oceanospirillaceae</taxon>
        <taxon>Nitrincola</taxon>
    </lineage>
</organism>
<reference evidence="6 7" key="1">
    <citation type="journal article" date="2005" name="Int. J. Syst. Evol. Microbiol.">
        <title>Nitrincola lacisaponensis gen. nov., sp. nov., a novel alkaliphilic bacterium isolated from an alkaline, saline lake.</title>
        <authorList>
            <person name="Dimitriu P.A."/>
            <person name="Shukla S.K."/>
            <person name="Conradt J."/>
            <person name="Marquez M.C."/>
            <person name="Ventosa A."/>
            <person name="Maglia A."/>
            <person name="Peyton B.M."/>
            <person name="Pinkart H.C."/>
            <person name="Mormile M.R."/>
        </authorList>
    </citation>
    <scope>NUCLEOTIDE SEQUENCE [LARGE SCALE GENOMIC DNA]</scope>
    <source>
        <strain evidence="6 7">4CA</strain>
    </source>
</reference>
<dbReference type="PROSITE" id="PS50887">
    <property type="entry name" value="GGDEF"/>
    <property type="match status" value="1"/>
</dbReference>